<dbReference type="SUPFAM" id="SSF81321">
    <property type="entry name" value="Family A G protein-coupled receptor-like"/>
    <property type="match status" value="1"/>
</dbReference>
<dbReference type="RefSeq" id="XP_014672147.1">
    <property type="nucleotide sequence ID" value="XM_014816661.1"/>
</dbReference>
<dbReference type="PRINTS" id="PR00237">
    <property type="entry name" value="GPCRRHODOPSN"/>
</dbReference>
<evidence type="ECO:0000259" key="11">
    <source>
        <dbReference type="PROSITE" id="PS50262"/>
    </source>
</evidence>
<dbReference type="PROSITE" id="PS50262">
    <property type="entry name" value="G_PROTEIN_RECEP_F1_2"/>
    <property type="match status" value="1"/>
</dbReference>
<evidence type="ECO:0000256" key="10">
    <source>
        <dbReference type="SAM" id="Phobius"/>
    </source>
</evidence>
<dbReference type="PANTHER" id="PTHR24248">
    <property type="entry name" value="ADRENERGIC RECEPTOR-RELATED G-PROTEIN COUPLED RECEPTOR"/>
    <property type="match status" value="1"/>
</dbReference>
<dbReference type="Pfam" id="PF00001">
    <property type="entry name" value="7tm_1"/>
    <property type="match status" value="1"/>
</dbReference>
<proteinExistence type="predicted"/>
<keyword evidence="2" id="KW-1003">Cell membrane</keyword>
<keyword evidence="4 10" id="KW-1133">Transmembrane helix</keyword>
<feature type="transmembrane region" description="Helical" evidence="10">
    <location>
        <begin position="55"/>
        <end position="76"/>
    </location>
</feature>
<reference evidence="13" key="1">
    <citation type="submission" date="2025-08" db="UniProtKB">
        <authorList>
            <consortium name="RefSeq"/>
        </authorList>
    </citation>
    <scope>IDENTIFICATION</scope>
</reference>
<keyword evidence="3 10" id="KW-0812">Transmembrane</keyword>
<evidence type="ECO:0000313" key="13">
    <source>
        <dbReference type="RefSeq" id="XP_014672147.1"/>
    </source>
</evidence>
<evidence type="ECO:0000256" key="4">
    <source>
        <dbReference type="ARBA" id="ARBA00022989"/>
    </source>
</evidence>
<evidence type="ECO:0000313" key="12">
    <source>
        <dbReference type="Proteomes" id="UP000695022"/>
    </source>
</evidence>
<name>A0ABM1EIX6_PRICU</name>
<keyword evidence="12" id="KW-1185">Reference proteome</keyword>
<evidence type="ECO:0000256" key="7">
    <source>
        <dbReference type="ARBA" id="ARBA00023157"/>
    </source>
</evidence>
<comment type="subcellular location">
    <subcellularLocation>
        <location evidence="1">Cell membrane</location>
        <topology evidence="1">Multi-pass membrane protein</topology>
    </subcellularLocation>
</comment>
<sequence>MAAGFWPLGYTGCAVWLITDGVFTSATIYIVFTISVDRVMSVTRPLHYRTAVTKATVAVVVVPWLLAAGFPVPVYAGEQIPEYTCRADWVNHQAALQVYTIVLFYAPLIVITICCARIAAAVLSRSKMKPGGATVAPSDVDNGTVSGVGVFVVSTTHAGQAATGPGVSSVASSVTEGERERSRKAAKALRREQVVAMTMCLIVFSFICCWCPWSFYLAMISYNPAFFSQAIFNFVWAMPYHNSLLDPILYNVTNAEFRKKFIKLVCFWK</sequence>
<keyword evidence="9" id="KW-0807">Transducer</keyword>
<gene>
    <name evidence="13" type="primary">LOC106812717</name>
</gene>
<organism evidence="12 13">
    <name type="scientific">Priapulus caudatus</name>
    <name type="common">Priapulid worm</name>
    <dbReference type="NCBI Taxonomy" id="37621"/>
    <lineage>
        <taxon>Eukaryota</taxon>
        <taxon>Metazoa</taxon>
        <taxon>Ecdysozoa</taxon>
        <taxon>Scalidophora</taxon>
        <taxon>Priapulida</taxon>
        <taxon>Priapulimorpha</taxon>
        <taxon>Priapulimorphida</taxon>
        <taxon>Priapulidae</taxon>
        <taxon>Priapulus</taxon>
    </lineage>
</organism>
<protein>
    <submittedName>
        <fullName evidence="13">Alpha-1D adrenergic receptor-like</fullName>
    </submittedName>
</protein>
<evidence type="ECO:0000256" key="2">
    <source>
        <dbReference type="ARBA" id="ARBA00022475"/>
    </source>
</evidence>
<keyword evidence="8" id="KW-0675">Receptor</keyword>
<keyword evidence="6 10" id="KW-0472">Membrane</keyword>
<keyword evidence="5" id="KW-0297">G-protein coupled receptor</keyword>
<keyword evidence="7" id="KW-1015">Disulfide bond</keyword>
<evidence type="ECO:0000256" key="8">
    <source>
        <dbReference type="ARBA" id="ARBA00023170"/>
    </source>
</evidence>
<evidence type="ECO:0000256" key="5">
    <source>
        <dbReference type="ARBA" id="ARBA00023040"/>
    </source>
</evidence>
<dbReference type="PANTHER" id="PTHR24248:SF199">
    <property type="entry name" value="IP13425P-RELATED"/>
    <property type="match status" value="1"/>
</dbReference>
<evidence type="ECO:0000256" key="3">
    <source>
        <dbReference type="ARBA" id="ARBA00022692"/>
    </source>
</evidence>
<feature type="transmembrane region" description="Helical" evidence="10">
    <location>
        <begin position="14"/>
        <end position="34"/>
    </location>
</feature>
<accession>A0ABM1EIX6</accession>
<evidence type="ECO:0000256" key="1">
    <source>
        <dbReference type="ARBA" id="ARBA00004651"/>
    </source>
</evidence>
<dbReference type="GeneID" id="106812717"/>
<dbReference type="Gene3D" id="1.20.1070.10">
    <property type="entry name" value="Rhodopsin 7-helix transmembrane proteins"/>
    <property type="match status" value="1"/>
</dbReference>
<feature type="transmembrane region" description="Helical" evidence="10">
    <location>
        <begin position="194"/>
        <end position="216"/>
    </location>
</feature>
<feature type="domain" description="G-protein coupled receptors family 1 profile" evidence="11">
    <location>
        <begin position="1"/>
        <end position="250"/>
    </location>
</feature>
<evidence type="ECO:0000256" key="9">
    <source>
        <dbReference type="ARBA" id="ARBA00023224"/>
    </source>
</evidence>
<evidence type="ECO:0000256" key="6">
    <source>
        <dbReference type="ARBA" id="ARBA00023136"/>
    </source>
</evidence>
<dbReference type="InterPro" id="IPR000276">
    <property type="entry name" value="GPCR_Rhodpsn"/>
</dbReference>
<dbReference type="Proteomes" id="UP000695022">
    <property type="component" value="Unplaced"/>
</dbReference>
<dbReference type="InterPro" id="IPR017452">
    <property type="entry name" value="GPCR_Rhodpsn_7TM"/>
</dbReference>
<feature type="transmembrane region" description="Helical" evidence="10">
    <location>
        <begin position="96"/>
        <end position="120"/>
    </location>
</feature>